<gene>
    <name evidence="3" type="ORF">GC250_09990</name>
</gene>
<dbReference type="PANTHER" id="PTHR46268:SF6">
    <property type="entry name" value="UNIVERSAL STRESS PROTEIN UP12"/>
    <property type="match status" value="1"/>
</dbReference>
<dbReference type="OrthoDB" id="105697at2157"/>
<dbReference type="RefSeq" id="WP_054838992.1">
    <property type="nucleotide sequence ID" value="NZ_WGGD01000005.1"/>
</dbReference>
<dbReference type="InterPro" id="IPR006016">
    <property type="entry name" value="UspA"/>
</dbReference>
<evidence type="ECO:0000313" key="3">
    <source>
        <dbReference type="EMBL" id="MUN29758.1"/>
    </source>
</evidence>
<dbReference type="InterPro" id="IPR006015">
    <property type="entry name" value="Universal_stress_UspA"/>
</dbReference>
<reference evidence="3 4" key="1">
    <citation type="submission" date="2019-10" db="EMBL/GenBank/DDBJ databases">
        <title>Sequencing and Assembly of Multiple Reported Metal-Biooxidizing Members of the Extremely Thermoacidophilic Archaeal Family Sulfolobaceae.</title>
        <authorList>
            <person name="Counts J.A."/>
            <person name="Kelly R.M."/>
        </authorList>
    </citation>
    <scope>NUCLEOTIDE SEQUENCE [LARGE SCALE GENOMIC DNA]</scope>
    <source>
        <strain evidence="3 4">DSM 6482</strain>
    </source>
</reference>
<dbReference type="PRINTS" id="PR01438">
    <property type="entry name" value="UNVRSLSTRESS"/>
</dbReference>
<accession>A0A6A9QPS1</accession>
<dbReference type="AlphaFoldDB" id="A0A6A9QPS1"/>
<comment type="similarity">
    <text evidence="1">Belongs to the universal stress protein A family.</text>
</comment>
<organism evidence="3 4">
    <name type="scientific">Sulfuracidifex metallicus DSM 6482 = JCM 9184</name>
    <dbReference type="NCBI Taxonomy" id="523847"/>
    <lineage>
        <taxon>Archaea</taxon>
        <taxon>Thermoproteota</taxon>
        <taxon>Thermoprotei</taxon>
        <taxon>Sulfolobales</taxon>
        <taxon>Sulfolobaceae</taxon>
        <taxon>Sulfuracidifex</taxon>
    </lineage>
</organism>
<proteinExistence type="inferred from homology"/>
<evidence type="ECO:0000259" key="2">
    <source>
        <dbReference type="Pfam" id="PF00582"/>
    </source>
</evidence>
<dbReference type="Pfam" id="PF00582">
    <property type="entry name" value="Usp"/>
    <property type="match status" value="1"/>
</dbReference>
<dbReference type="EMBL" id="WGGD01000005">
    <property type="protein sequence ID" value="MUN29758.1"/>
    <property type="molecule type" value="Genomic_DNA"/>
</dbReference>
<comment type="caution">
    <text evidence="3">The sequence shown here is derived from an EMBL/GenBank/DDBJ whole genome shotgun (WGS) entry which is preliminary data.</text>
</comment>
<dbReference type="PANTHER" id="PTHR46268">
    <property type="entry name" value="STRESS RESPONSE PROTEIN NHAX"/>
    <property type="match status" value="1"/>
</dbReference>
<evidence type="ECO:0000313" key="4">
    <source>
        <dbReference type="Proteomes" id="UP000470772"/>
    </source>
</evidence>
<dbReference type="Proteomes" id="UP000470772">
    <property type="component" value="Unassembled WGS sequence"/>
</dbReference>
<dbReference type="Gene3D" id="3.40.50.620">
    <property type="entry name" value="HUPs"/>
    <property type="match status" value="1"/>
</dbReference>
<dbReference type="CDD" id="cd00293">
    <property type="entry name" value="USP-like"/>
    <property type="match status" value="1"/>
</dbReference>
<protein>
    <submittedName>
        <fullName evidence="3">Universal stress protein</fullName>
    </submittedName>
</protein>
<dbReference type="SUPFAM" id="SSF52402">
    <property type="entry name" value="Adenine nucleotide alpha hydrolases-like"/>
    <property type="match status" value="1"/>
</dbReference>
<sequence length="137" mass="15589">MFRKILVGFDGSRHSIKALETAITLAKLHGARVKVVEALPRSYPVELYLEEEIRDKERVIKHKEMIREISRDKGVEVEYEPVRGDPAAVISDVAERENFDLVVVGNRGLRGFRKLVSYSVSSKVVESSRRLVLVVKE</sequence>
<evidence type="ECO:0000256" key="1">
    <source>
        <dbReference type="ARBA" id="ARBA00008791"/>
    </source>
</evidence>
<name>A0A6A9QPS1_SULME</name>
<dbReference type="InterPro" id="IPR014729">
    <property type="entry name" value="Rossmann-like_a/b/a_fold"/>
</dbReference>
<keyword evidence="4" id="KW-1185">Reference proteome</keyword>
<feature type="domain" description="UspA" evidence="2">
    <location>
        <begin position="1"/>
        <end position="136"/>
    </location>
</feature>